<evidence type="ECO:0000313" key="2">
    <source>
        <dbReference type="Proteomes" id="UP000093796"/>
    </source>
</evidence>
<gene>
    <name evidence="1" type="ORF">SRCM100623_02505</name>
</gene>
<organism evidence="1 2">
    <name type="scientific">Acetobacter pasteurianus</name>
    <name type="common">Acetobacter turbidans</name>
    <dbReference type="NCBI Taxonomy" id="438"/>
    <lineage>
        <taxon>Bacteria</taxon>
        <taxon>Pseudomonadati</taxon>
        <taxon>Pseudomonadota</taxon>
        <taxon>Alphaproteobacteria</taxon>
        <taxon>Acetobacterales</taxon>
        <taxon>Acetobacteraceae</taxon>
        <taxon>Acetobacter</taxon>
    </lineage>
</organism>
<sequence length="224" mass="24829">MKTETLLLQANTTVHRAIAKGWVTNRQIIALWELGTREVLTADPLVRIELARDTGRDGVVFNAGKSDLAFQFFRSCGNEEPRATSRFKHRTAPKPHTQGHVPHRVNNQFRCVVGILCGALQTGAFSLRRQLFKFCSKAFPSLSDLSACGREEAVGQFTCAKARKTGQNILLCCSSIPIFALKCCEEGDRCDIGFRARFPPLSQTTYALQTKIPLRDTEGLRGGD</sequence>
<accession>A0A1A0CT38</accession>
<dbReference type="AlphaFoldDB" id="A0A1A0CT38"/>
<comment type="caution">
    <text evidence="1">The sequence shown here is derived from an EMBL/GenBank/DDBJ whole genome shotgun (WGS) entry which is preliminary data.</text>
</comment>
<dbReference type="Proteomes" id="UP000093796">
    <property type="component" value="Unassembled WGS sequence"/>
</dbReference>
<name>A0A1A0CT38_ACEPA</name>
<dbReference type="EMBL" id="LYUD01000138">
    <property type="protein sequence ID" value="OAZ65940.1"/>
    <property type="molecule type" value="Genomic_DNA"/>
</dbReference>
<evidence type="ECO:0000313" key="1">
    <source>
        <dbReference type="EMBL" id="OAZ65940.1"/>
    </source>
</evidence>
<proteinExistence type="predicted"/>
<reference evidence="1 2" key="1">
    <citation type="submission" date="2016-05" db="EMBL/GenBank/DDBJ databases">
        <title>Genome sequencing of Acetobacter pasteurianus strain SRCM100623.</title>
        <authorList>
            <person name="Song Y.R."/>
        </authorList>
    </citation>
    <scope>NUCLEOTIDE SEQUENCE [LARGE SCALE GENOMIC DNA]</scope>
    <source>
        <strain evidence="1 2">SRCM100623</strain>
    </source>
</reference>
<protein>
    <submittedName>
        <fullName evidence="1">Uncharacterized protein</fullName>
    </submittedName>
</protein>